<accession>B6UG13</accession>
<feature type="signal peptide" evidence="1">
    <location>
        <begin position="1"/>
        <end position="25"/>
    </location>
</feature>
<evidence type="ECO:0000256" key="1">
    <source>
        <dbReference type="SAM" id="SignalP"/>
    </source>
</evidence>
<organism evidence="2">
    <name type="scientific">Zea mays</name>
    <name type="common">Maize</name>
    <dbReference type="NCBI Taxonomy" id="4577"/>
    <lineage>
        <taxon>Eukaryota</taxon>
        <taxon>Viridiplantae</taxon>
        <taxon>Streptophyta</taxon>
        <taxon>Embryophyta</taxon>
        <taxon>Tracheophyta</taxon>
        <taxon>Spermatophyta</taxon>
        <taxon>Magnoliopsida</taxon>
        <taxon>Liliopsida</taxon>
        <taxon>Poales</taxon>
        <taxon>Poaceae</taxon>
        <taxon>PACMAD clade</taxon>
        <taxon>Panicoideae</taxon>
        <taxon>Andropogonodae</taxon>
        <taxon>Andropogoneae</taxon>
        <taxon>Tripsacinae</taxon>
        <taxon>Zea</taxon>
    </lineage>
</organism>
<sequence>MASGAGAAAAAAVAVFAILVLSSLGHPRTGPLCSDCGSLCTANCTGQVATSCRSYCENPLAARQSCERQVLQACTVSFCCYGNCTRDCNLEAHNACQSVHDTTIDCQSCTGGIFQSCFPACNSNCNSTCVKKEHGCLRT</sequence>
<protein>
    <submittedName>
        <fullName evidence="2">Uncharacterized protein</fullName>
    </submittedName>
</protein>
<proteinExistence type="evidence at transcript level"/>
<dbReference type="EMBL" id="EU976178">
    <property type="protein sequence ID" value="ACG48296.1"/>
    <property type="molecule type" value="mRNA"/>
</dbReference>
<reference evidence="2" key="1">
    <citation type="journal article" date="2009" name="Plant Mol. Biol.">
        <title>Insights into corn genes derived from large-scale cDNA sequencing.</title>
        <authorList>
            <person name="Alexandrov N.N."/>
            <person name="Brover V.V."/>
            <person name="Freidin S."/>
            <person name="Troukhan M.E."/>
            <person name="Tatarinova T.V."/>
            <person name="Zhang H."/>
            <person name="Swaller T.J."/>
            <person name="Lu Y.P."/>
            <person name="Bouck J."/>
            <person name="Flavell R.B."/>
            <person name="Feldmann K.A."/>
        </authorList>
    </citation>
    <scope>NUCLEOTIDE SEQUENCE</scope>
</reference>
<name>B6UG13_MAIZE</name>
<feature type="chain" id="PRO_5002848410" evidence="1">
    <location>
        <begin position="26"/>
        <end position="139"/>
    </location>
</feature>
<evidence type="ECO:0000313" key="2">
    <source>
        <dbReference type="EMBL" id="ACG48296.1"/>
    </source>
</evidence>
<dbReference type="AlphaFoldDB" id="B6UG13"/>
<keyword evidence="1" id="KW-0732">Signal</keyword>